<dbReference type="AlphaFoldDB" id="A0A6J8A6X0"/>
<feature type="compositionally biased region" description="Polar residues" evidence="2">
    <location>
        <begin position="310"/>
        <end position="324"/>
    </location>
</feature>
<evidence type="ECO:0000256" key="1">
    <source>
        <dbReference type="SAM" id="Coils"/>
    </source>
</evidence>
<protein>
    <submittedName>
        <fullName evidence="3">Uncharacterized protein</fullName>
    </submittedName>
</protein>
<dbReference type="EMBL" id="CACVKT020000733">
    <property type="protein sequence ID" value="CAC5362179.1"/>
    <property type="molecule type" value="Genomic_DNA"/>
</dbReference>
<feature type="compositionally biased region" description="Basic and acidic residues" evidence="2">
    <location>
        <begin position="335"/>
        <end position="357"/>
    </location>
</feature>
<dbReference type="OrthoDB" id="6128333at2759"/>
<evidence type="ECO:0000256" key="2">
    <source>
        <dbReference type="SAM" id="MobiDB-lite"/>
    </source>
</evidence>
<keyword evidence="1" id="KW-0175">Coiled coil</keyword>
<feature type="compositionally biased region" description="Polar residues" evidence="2">
    <location>
        <begin position="287"/>
        <end position="297"/>
    </location>
</feature>
<name>A0A6J8A6X0_MYTCO</name>
<feature type="coiled-coil region" evidence="1">
    <location>
        <begin position="489"/>
        <end position="530"/>
    </location>
</feature>
<proteinExistence type="predicted"/>
<organism evidence="3 4">
    <name type="scientific">Mytilus coruscus</name>
    <name type="common">Sea mussel</name>
    <dbReference type="NCBI Taxonomy" id="42192"/>
    <lineage>
        <taxon>Eukaryota</taxon>
        <taxon>Metazoa</taxon>
        <taxon>Spiralia</taxon>
        <taxon>Lophotrochozoa</taxon>
        <taxon>Mollusca</taxon>
        <taxon>Bivalvia</taxon>
        <taxon>Autobranchia</taxon>
        <taxon>Pteriomorphia</taxon>
        <taxon>Mytilida</taxon>
        <taxon>Mytiloidea</taxon>
        <taxon>Mytilidae</taxon>
        <taxon>Mytilinae</taxon>
        <taxon>Mytilus</taxon>
    </lineage>
</organism>
<evidence type="ECO:0000313" key="3">
    <source>
        <dbReference type="EMBL" id="CAC5362179.1"/>
    </source>
</evidence>
<sequence>MATDDLENLIEELRRNFNKDDDDNEVNDEDLADLDTECDISELDEETVLAESKKERGQAGSIILKCEKCDHRDVVTEDDLQDTEPEHSESLAKGGNIILNRFSKVLLEKNDLKNINIDGSCCMDDEFQIKGRCEEYETEDGTKAMKFSVPIHGSEEDGDLVILPEFYKLPEEAKTHFRMTGRLGIQKVDTFILNIGLKSSQLKVMPLFQERLIKYCKFSKKSKCDSNAQAEVKMLNADREAPSKTVGSNISNEISISEMVENSNLSTGNGTIMQQQTKVKRTKEESSSSTVATNFSNCDILPQSLKEPPNDTNNSNLQKETGNVESVGPPPENHLNSEIKETQDQNSTREKDNRSPEADNTDIDSPLPEDGGCKSKTNYVDDEPLDDDESRDGTHGSILQELQEFSSILNSTEEQKELAKIIPNDVVVFEESMQFSHVEANEAFNEVTSSMITRATLAKEQRMRNTMTMIKSAARSMSEKVDKVQNDMIKELQIAYKSKKIKANKQKQRLEETQNTLEHYREMIAHYQQTGEMDKLMEILDILRDYNNMN</sequence>
<dbReference type="Proteomes" id="UP000507470">
    <property type="component" value="Unassembled WGS sequence"/>
</dbReference>
<accession>A0A6J8A6X0</accession>
<feature type="compositionally biased region" description="Acidic residues" evidence="2">
    <location>
        <begin position="380"/>
        <end position="390"/>
    </location>
</feature>
<gene>
    <name evidence="3" type="ORF">MCOR_4022</name>
</gene>
<feature type="compositionally biased region" description="Polar residues" evidence="2">
    <location>
        <begin position="265"/>
        <end position="277"/>
    </location>
</feature>
<feature type="region of interest" description="Disordered" evidence="2">
    <location>
        <begin position="261"/>
        <end position="394"/>
    </location>
</feature>
<reference evidence="3 4" key="1">
    <citation type="submission" date="2020-06" db="EMBL/GenBank/DDBJ databases">
        <authorList>
            <person name="Li R."/>
            <person name="Bekaert M."/>
        </authorList>
    </citation>
    <scope>NUCLEOTIDE SEQUENCE [LARGE SCALE GENOMIC DNA]</scope>
    <source>
        <strain evidence="4">wild</strain>
    </source>
</reference>
<evidence type="ECO:0000313" key="4">
    <source>
        <dbReference type="Proteomes" id="UP000507470"/>
    </source>
</evidence>
<keyword evidence="4" id="KW-1185">Reference proteome</keyword>